<accession>A0A1I4Y1Q1</accession>
<evidence type="ECO:0000256" key="1">
    <source>
        <dbReference type="SAM" id="MobiDB-lite"/>
    </source>
</evidence>
<sequence length="682" mass="75763">MAEPEEIIIDAARHATAFISRLWHSGDPHKDDNPALTAYKNRLELLLAAVHGYDIPVHAAQPPASPSALSRLFERTPFHLMEPYALPANDATRIFLPMRLPSDGPPPLQLFRILAVQQAARARRRVLHTYPAENAFPGDGLVQDLFYISEAIAVDHALALELPGLTPDLIALRRATLPDRPQPRLLNMPERAIEELYCQVLRAHPANIPSPLILARIPGDSITWAIATAEQMLAEIPARIARKKIRHRGIRKGLWLGRTLPAVAQRGSCSIEPTADGPDTLPRPQRNSQLARSPEVREKKMDEDDRSQGMWMLQMDDPQQHVEDPAGMQRPTDRDDNADAGDLADSLSELPEASLIASPKPAQEVLLSENPVSGRTLLPAGSRRTMAGIPYPEWDFRISGYREHGAVVRLRSPLLGEAAWAESLLARHRALLREIQRRFEGMQPRRIRRRRQPDGDDIDISAYVSAYAEQHAGLPLQDRLYQTARRARGDIAIALLIDISASTDGWVSNDLRIIDVEKEALLLVHQALMALGDPFCIQAFSGESAQNVDLWTLKDFDETGGSLAQRRIAALEPQRYTRAGAAIRHTASLLATCAAEHRLLILLSDGKPNDVDQYEGRYGVEDMRQAVAEAALQSIHPFCITVDRHAPQYLAGIFGPGRYAVLQHAQLLPVVLVDILRKLIRA</sequence>
<protein>
    <submittedName>
        <fullName evidence="3">Nitric oxide reductase NorD protein</fullName>
    </submittedName>
</protein>
<dbReference type="InterPro" id="IPR002035">
    <property type="entry name" value="VWF_A"/>
</dbReference>
<dbReference type="Proteomes" id="UP000183107">
    <property type="component" value="Unassembled WGS sequence"/>
</dbReference>
<dbReference type="SUPFAM" id="SSF53300">
    <property type="entry name" value="vWA-like"/>
    <property type="match status" value="1"/>
</dbReference>
<evidence type="ECO:0000313" key="4">
    <source>
        <dbReference type="Proteomes" id="UP000183107"/>
    </source>
</evidence>
<feature type="compositionally biased region" description="Basic and acidic residues" evidence="1">
    <location>
        <begin position="294"/>
        <end position="306"/>
    </location>
</feature>
<evidence type="ECO:0000313" key="3">
    <source>
        <dbReference type="EMBL" id="SFN31593.1"/>
    </source>
</evidence>
<reference evidence="4" key="1">
    <citation type="submission" date="2016-10" db="EMBL/GenBank/DDBJ databases">
        <authorList>
            <person name="Varghese N."/>
        </authorList>
    </citation>
    <scope>NUCLEOTIDE SEQUENCE [LARGE SCALE GENOMIC DNA]</scope>
    <source>
        <strain evidence="4">Nsp8</strain>
    </source>
</reference>
<dbReference type="PANTHER" id="PTHR41248">
    <property type="entry name" value="NORD PROTEIN"/>
    <property type="match status" value="1"/>
</dbReference>
<dbReference type="InterPro" id="IPR051928">
    <property type="entry name" value="NorD/CobT"/>
</dbReference>
<evidence type="ECO:0000259" key="2">
    <source>
        <dbReference type="SMART" id="SM00327"/>
    </source>
</evidence>
<feature type="region of interest" description="Disordered" evidence="1">
    <location>
        <begin position="269"/>
        <end position="306"/>
    </location>
</feature>
<keyword evidence="4" id="KW-1185">Reference proteome</keyword>
<dbReference type="OrthoDB" id="9758211at2"/>
<dbReference type="Gene3D" id="3.40.50.410">
    <property type="entry name" value="von Willebrand factor, type A domain"/>
    <property type="match status" value="1"/>
</dbReference>
<gene>
    <name evidence="3" type="ORF">SAMN05216386_0436</name>
</gene>
<feature type="region of interest" description="Disordered" evidence="1">
    <location>
        <begin position="321"/>
        <end position="343"/>
    </location>
</feature>
<feature type="domain" description="VWFA" evidence="2">
    <location>
        <begin position="490"/>
        <end position="680"/>
    </location>
</feature>
<dbReference type="AlphaFoldDB" id="A0A1I4Y1Q1"/>
<dbReference type="SMART" id="SM00327">
    <property type="entry name" value="VWA"/>
    <property type="match status" value="1"/>
</dbReference>
<organism evidence="3 4">
    <name type="scientific">Nitrosospira briensis</name>
    <dbReference type="NCBI Taxonomy" id="35799"/>
    <lineage>
        <taxon>Bacteria</taxon>
        <taxon>Pseudomonadati</taxon>
        <taxon>Pseudomonadota</taxon>
        <taxon>Betaproteobacteria</taxon>
        <taxon>Nitrosomonadales</taxon>
        <taxon>Nitrosomonadaceae</taxon>
        <taxon>Nitrosospira</taxon>
    </lineage>
</organism>
<dbReference type="PANTHER" id="PTHR41248:SF1">
    <property type="entry name" value="NORD PROTEIN"/>
    <property type="match status" value="1"/>
</dbReference>
<dbReference type="RefSeq" id="WP_074794070.1">
    <property type="nucleotide sequence ID" value="NZ_FOVJ01000001.1"/>
</dbReference>
<dbReference type="CDD" id="cd01454">
    <property type="entry name" value="vWA_norD_type"/>
    <property type="match status" value="1"/>
</dbReference>
<proteinExistence type="predicted"/>
<name>A0A1I4Y1Q1_9PROT</name>
<dbReference type="InterPro" id="IPR036465">
    <property type="entry name" value="vWFA_dom_sf"/>
</dbReference>
<dbReference type="EMBL" id="FOVJ01000001">
    <property type="protein sequence ID" value="SFN31593.1"/>
    <property type="molecule type" value="Genomic_DNA"/>
</dbReference>